<feature type="repeat" description="PPR" evidence="3">
    <location>
        <begin position="232"/>
        <end position="266"/>
    </location>
</feature>
<dbReference type="FunFam" id="1.25.40.10:FF:000351">
    <property type="entry name" value="Pentatricopeptide repeat-containing protein"/>
    <property type="match status" value="1"/>
</dbReference>
<dbReference type="GO" id="GO:0003723">
    <property type="term" value="F:RNA binding"/>
    <property type="evidence" value="ECO:0007669"/>
    <property type="project" value="InterPro"/>
</dbReference>
<dbReference type="FunFam" id="1.25.40.10:FF:000280">
    <property type="entry name" value="Pentatricopeptide repeat-containing protein"/>
    <property type="match status" value="1"/>
</dbReference>
<dbReference type="NCBIfam" id="TIGR00756">
    <property type="entry name" value="PPR"/>
    <property type="match status" value="8"/>
</dbReference>
<evidence type="ECO:0000313" key="4">
    <source>
        <dbReference type="EMBL" id="RRT42637.1"/>
    </source>
</evidence>
<dbReference type="PANTHER" id="PTHR47926">
    <property type="entry name" value="PENTATRICOPEPTIDE REPEAT-CONTAINING PROTEIN"/>
    <property type="match status" value="1"/>
</dbReference>
<dbReference type="PANTHER" id="PTHR47926:SF441">
    <property type="entry name" value="PENTATRICOPEPTIDE REPEAT-CONTAINING PROTEIN"/>
    <property type="match status" value="1"/>
</dbReference>
<feature type="repeat" description="PPR" evidence="3">
    <location>
        <begin position="131"/>
        <end position="165"/>
    </location>
</feature>
<dbReference type="InterPro" id="IPR002885">
    <property type="entry name" value="PPR_rpt"/>
</dbReference>
<evidence type="ECO:0000313" key="5">
    <source>
        <dbReference type="Proteomes" id="UP000287651"/>
    </source>
</evidence>
<dbReference type="SUPFAM" id="SSF48452">
    <property type="entry name" value="TPR-like"/>
    <property type="match status" value="1"/>
</dbReference>
<dbReference type="Pfam" id="PF01535">
    <property type="entry name" value="PPR"/>
    <property type="match status" value="4"/>
</dbReference>
<dbReference type="FunFam" id="1.25.40.10:FF:000031">
    <property type="entry name" value="Pentatricopeptide repeat-containing protein mitochondrial"/>
    <property type="match status" value="1"/>
</dbReference>
<dbReference type="Pfam" id="PF20431">
    <property type="entry name" value="E_motif"/>
    <property type="match status" value="1"/>
</dbReference>
<feature type="repeat" description="PPR" evidence="3">
    <location>
        <begin position="704"/>
        <end position="738"/>
    </location>
</feature>
<feature type="repeat" description="PPR" evidence="3">
    <location>
        <begin position="298"/>
        <end position="332"/>
    </location>
</feature>
<accession>A0A426XT34</accession>
<keyword evidence="1" id="KW-0677">Repeat</keyword>
<evidence type="ECO:0000256" key="2">
    <source>
        <dbReference type="ARBA" id="ARBA00061659"/>
    </source>
</evidence>
<sequence>MHPTAHALKRSLTPKAKATSYALASSLFSTRTLPNFELNATYRPILTEREIYANLLTSLSKQAVLFGSHNPFDETPLKDRFSKSCKTLHARVFKLELRLSGAVGNALVDAYSKCGHVCYSRRVFDRLEARDAAAWNSVLSAHSRHGLPDEVLHSFRSMRLGGAQPDQFGFAIALSCCARLMCPVFGQQVHCDVVKTGFESSSFCEGSLIDMYSKCDCVADARKVFDGINNPDIVSWTNMIAGYARIGMCYEAVELFAKMEKLGGVPDQVALVTTITALLSLGRLNDAQALFWQMPLPNTVAWNVMISGHAQNGHEVEALSFFKEMRGRDVEPTRSTIGSVLSAAANLMALTEGQQVHSEAIRFGLDSNVFVGSSLVNLYAKCIQIEDARKVFDFLYAKNIVMWNAMLGGYIQNGYAEEVMLLFSEMKMLDFEPDEFTFVSVFGACASLENLNLGRQLHSFTVKNKFVASLFVGNAILDMYAKCGELSDARRQFECIPNRDIVSWNAIIVGLVHNEEESDALSLFHRMLMHEGQPDEISFASVISACSNLQAFEKGKQIHCCSIKSSFSSNFFVASSLVDFYSKHGEIEAAKRVYGQMHERSVVSTNALIAGLVQNNNEEEALEMFRKMQVENLEPSEFTFSSILPACSQPSRLIMGKQVHGHLLKSGLLYDSSYLGTALLDVYLNSREIEDGKKLFWEMPERKSMVLWTAIISGHAQIGRSDDALLFFHDMRSYNVKSDESTLASVLKACADLAALRDGKMVHSLIIRTGFGSYEHTTSGLIDMYSKCGEVGASLQVFQELGNKEDIISWNSMIVSFAKNGYAEEALELFQQMEQLQIKPDDITFLGILTACSHAGLVSKGRSIFGSMTTKYGITPRVDHHACMIDLLGRSGYLNEAEELIEELPFEPDGVIWATLLAACRMHGDETSAKRAADKLIELDPLNSSPYILLSNIYSASGDWSRAKTMRKAMRERGVRKVPGFSWITVGKETVSFVAGDKLHPDAIEICGTLKQLTAEMKEDYYVDSLSLVEVFG</sequence>
<feature type="repeat" description="PPR" evidence="3">
    <location>
        <begin position="806"/>
        <end position="840"/>
    </location>
</feature>
<proteinExistence type="inferred from homology"/>
<dbReference type="Proteomes" id="UP000287651">
    <property type="component" value="Unassembled WGS sequence"/>
</dbReference>
<dbReference type="FunFam" id="1.25.40.10:FF:000073">
    <property type="entry name" value="Pentatricopeptide repeat-containing protein chloroplastic"/>
    <property type="match status" value="1"/>
</dbReference>
<dbReference type="Gene3D" id="1.25.40.10">
    <property type="entry name" value="Tetratricopeptide repeat domain"/>
    <property type="match status" value="7"/>
</dbReference>
<comment type="similarity">
    <text evidence="2">Belongs to the PPR family. PCMP-E subfamily.</text>
</comment>
<dbReference type="AlphaFoldDB" id="A0A426XT34"/>
<dbReference type="PROSITE" id="PS51375">
    <property type="entry name" value="PPR"/>
    <property type="match status" value="8"/>
</dbReference>
<evidence type="ECO:0000256" key="3">
    <source>
        <dbReference type="PROSITE-ProRule" id="PRU00708"/>
    </source>
</evidence>
<evidence type="ECO:0000256" key="1">
    <source>
        <dbReference type="ARBA" id="ARBA00022737"/>
    </source>
</evidence>
<dbReference type="GO" id="GO:0009451">
    <property type="term" value="P:RNA modification"/>
    <property type="evidence" value="ECO:0007669"/>
    <property type="project" value="InterPro"/>
</dbReference>
<gene>
    <name evidence="4" type="ORF">B296_00045328</name>
</gene>
<reference evidence="4 5" key="1">
    <citation type="journal article" date="2014" name="Agronomy (Basel)">
        <title>A Draft Genome Sequence for Ensete ventricosum, the Drought-Tolerant Tree Against Hunger.</title>
        <authorList>
            <person name="Harrison J."/>
            <person name="Moore K.A."/>
            <person name="Paszkiewicz K."/>
            <person name="Jones T."/>
            <person name="Grant M."/>
            <person name="Ambacheew D."/>
            <person name="Muzemil S."/>
            <person name="Studholme D.J."/>
        </authorList>
    </citation>
    <scope>NUCLEOTIDE SEQUENCE [LARGE SCALE GENOMIC DNA]</scope>
</reference>
<feature type="repeat" description="PPR" evidence="3">
    <location>
        <begin position="399"/>
        <end position="433"/>
    </location>
</feature>
<organism evidence="4 5">
    <name type="scientific">Ensete ventricosum</name>
    <name type="common">Abyssinian banana</name>
    <name type="synonym">Musa ensete</name>
    <dbReference type="NCBI Taxonomy" id="4639"/>
    <lineage>
        <taxon>Eukaryota</taxon>
        <taxon>Viridiplantae</taxon>
        <taxon>Streptophyta</taxon>
        <taxon>Embryophyta</taxon>
        <taxon>Tracheophyta</taxon>
        <taxon>Spermatophyta</taxon>
        <taxon>Magnoliopsida</taxon>
        <taxon>Liliopsida</taxon>
        <taxon>Zingiberales</taxon>
        <taxon>Musaceae</taxon>
        <taxon>Ensete</taxon>
    </lineage>
</organism>
<dbReference type="FunFam" id="1.25.40.10:FF:000285">
    <property type="entry name" value="Pentatricopeptide repeat-containing protein, chloroplastic"/>
    <property type="match status" value="1"/>
</dbReference>
<protein>
    <recommendedName>
        <fullName evidence="6">DYW domain-containing protein</fullName>
    </recommendedName>
</protein>
<dbReference type="Pfam" id="PF13041">
    <property type="entry name" value="PPR_2"/>
    <property type="match status" value="6"/>
</dbReference>
<dbReference type="FunFam" id="1.25.40.10:FF:000453">
    <property type="entry name" value="Pentatricopeptide repeat-containing protein mitochondrial"/>
    <property type="match status" value="1"/>
</dbReference>
<dbReference type="InterPro" id="IPR046848">
    <property type="entry name" value="E_motif"/>
</dbReference>
<dbReference type="EMBL" id="AMZH03017699">
    <property type="protein sequence ID" value="RRT42637.1"/>
    <property type="molecule type" value="Genomic_DNA"/>
</dbReference>
<comment type="caution">
    <text evidence="4">The sequence shown here is derived from an EMBL/GenBank/DDBJ whole genome shotgun (WGS) entry which is preliminary data.</text>
</comment>
<dbReference type="InterPro" id="IPR046960">
    <property type="entry name" value="PPR_At4g14850-like_plant"/>
</dbReference>
<feature type="repeat" description="PPR" evidence="3">
    <location>
        <begin position="500"/>
        <end position="534"/>
    </location>
</feature>
<name>A0A426XT34_ENSVE</name>
<feature type="repeat" description="PPR" evidence="3">
    <location>
        <begin position="601"/>
        <end position="635"/>
    </location>
</feature>
<dbReference type="InterPro" id="IPR011990">
    <property type="entry name" value="TPR-like_helical_dom_sf"/>
</dbReference>
<evidence type="ECO:0008006" key="6">
    <source>
        <dbReference type="Google" id="ProtNLM"/>
    </source>
</evidence>